<comment type="subcellular location">
    <subcellularLocation>
        <location evidence="1">Cell membrane</location>
        <topology evidence="1">Multi-pass membrane protein</topology>
    </subcellularLocation>
</comment>
<evidence type="ECO:0000313" key="10">
    <source>
        <dbReference type="Proteomes" id="UP000655044"/>
    </source>
</evidence>
<feature type="transmembrane region" description="Helical" evidence="8">
    <location>
        <begin position="221"/>
        <end position="246"/>
    </location>
</feature>
<dbReference type="GO" id="GO:0005886">
    <property type="term" value="C:plasma membrane"/>
    <property type="evidence" value="ECO:0007669"/>
    <property type="project" value="UniProtKB-SubCell"/>
</dbReference>
<comment type="caution">
    <text evidence="9">The sequence shown here is derived from an EMBL/GenBank/DDBJ whole genome shotgun (WGS) entry which is preliminary data.</text>
</comment>
<feature type="region of interest" description="Disordered" evidence="7">
    <location>
        <begin position="427"/>
        <end position="461"/>
    </location>
</feature>
<evidence type="ECO:0000256" key="3">
    <source>
        <dbReference type="ARBA" id="ARBA00022475"/>
    </source>
</evidence>
<sequence length="461" mass="46388">MTARGDLVRFGGVWLASLVSGVGSSITSFVLGVWVFQTTGSATLFAFVMLSAMLPGLIAGPFAGVAIDRFNRRTVMVVTDSLAAASTAAVALLLYLDALAVWHVYVSAMVSAACGVFHLTAYQAMTPMLIPKRHLGRVNGLMQTATAVQIAAPLLAASLLGAVGMVGVLVIDLASFAVAMGTLLVVSLPAPVLHPQERAERPSLGSDLASGLRYLRARPPLLAFVLTLTAYNFLFGVAGVLVQPLILSFSSAATLGVLMFAGGSGLFAGGLLMGAWGGPKRRVSGIAAFTALGGAALALHAPWTSAVVVGVAAAVFLFTLPVVQGTVVTVLQSKVEPASLGRVMGTSHTLGQLAMPAAYLLAAPLAENVVGPALEPGGPLAGSLGAVVGVGEARGLAAVVLADGILLVLLAAAVMLVPALRRLERDVPDAVPGGGAAEGGGDTEGAQDPEEGVRGAGALHG</sequence>
<feature type="transmembrane region" description="Helical" evidence="8">
    <location>
        <begin position="283"/>
        <end position="301"/>
    </location>
</feature>
<feature type="transmembrane region" description="Helical" evidence="8">
    <location>
        <begin position="173"/>
        <end position="193"/>
    </location>
</feature>
<feature type="compositionally biased region" description="Gly residues" evidence="7">
    <location>
        <begin position="432"/>
        <end position="443"/>
    </location>
</feature>
<dbReference type="InterPro" id="IPR011701">
    <property type="entry name" value="MFS"/>
</dbReference>
<dbReference type="InterPro" id="IPR036259">
    <property type="entry name" value="MFS_trans_sf"/>
</dbReference>
<dbReference type="GO" id="GO:0022857">
    <property type="term" value="F:transmembrane transporter activity"/>
    <property type="evidence" value="ECO:0007669"/>
    <property type="project" value="InterPro"/>
</dbReference>
<feature type="transmembrane region" description="Helical" evidence="8">
    <location>
        <begin position="307"/>
        <end position="331"/>
    </location>
</feature>
<protein>
    <submittedName>
        <fullName evidence="9">MFS transporter</fullName>
    </submittedName>
</protein>
<name>A0A8J3S856_PLARO</name>
<evidence type="ECO:0000256" key="2">
    <source>
        <dbReference type="ARBA" id="ARBA00022448"/>
    </source>
</evidence>
<dbReference type="AlphaFoldDB" id="A0A8J3S856"/>
<feature type="transmembrane region" description="Helical" evidence="8">
    <location>
        <begin position="12"/>
        <end position="36"/>
    </location>
</feature>
<dbReference type="Gene3D" id="1.20.1250.20">
    <property type="entry name" value="MFS general substrate transporter like domains"/>
    <property type="match status" value="1"/>
</dbReference>
<reference evidence="9" key="1">
    <citation type="submission" date="2021-01" db="EMBL/GenBank/DDBJ databases">
        <title>Whole genome shotgun sequence of Planobispora rosea NBRC 15558.</title>
        <authorList>
            <person name="Komaki H."/>
            <person name="Tamura T."/>
        </authorList>
    </citation>
    <scope>NUCLEOTIDE SEQUENCE</scope>
    <source>
        <strain evidence="9">NBRC 15558</strain>
    </source>
</reference>
<dbReference type="Proteomes" id="UP000655044">
    <property type="component" value="Unassembled WGS sequence"/>
</dbReference>
<dbReference type="PANTHER" id="PTHR43266">
    <property type="entry name" value="MACROLIDE-EFFLUX PROTEIN"/>
    <property type="match status" value="1"/>
</dbReference>
<evidence type="ECO:0000256" key="8">
    <source>
        <dbReference type="SAM" id="Phobius"/>
    </source>
</evidence>
<gene>
    <name evidence="9" type="ORF">Pro02_51620</name>
</gene>
<dbReference type="OrthoDB" id="3539228at2"/>
<keyword evidence="3" id="KW-1003">Cell membrane</keyword>
<dbReference type="PANTHER" id="PTHR43266:SF2">
    <property type="entry name" value="MAJOR FACILITATOR SUPERFAMILY (MFS) PROFILE DOMAIN-CONTAINING PROTEIN"/>
    <property type="match status" value="1"/>
</dbReference>
<feature type="transmembrane region" description="Helical" evidence="8">
    <location>
        <begin position="75"/>
        <end position="96"/>
    </location>
</feature>
<dbReference type="Pfam" id="PF07690">
    <property type="entry name" value="MFS_1"/>
    <property type="match status" value="1"/>
</dbReference>
<proteinExistence type="predicted"/>
<keyword evidence="2" id="KW-0813">Transport</keyword>
<keyword evidence="6 8" id="KW-0472">Membrane</keyword>
<evidence type="ECO:0000256" key="6">
    <source>
        <dbReference type="ARBA" id="ARBA00023136"/>
    </source>
</evidence>
<keyword evidence="10" id="KW-1185">Reference proteome</keyword>
<evidence type="ECO:0000256" key="1">
    <source>
        <dbReference type="ARBA" id="ARBA00004651"/>
    </source>
</evidence>
<feature type="transmembrane region" description="Helical" evidence="8">
    <location>
        <begin position="102"/>
        <end position="125"/>
    </location>
</feature>
<feature type="transmembrane region" description="Helical" evidence="8">
    <location>
        <begin position="343"/>
        <end position="362"/>
    </location>
</feature>
<evidence type="ECO:0000256" key="5">
    <source>
        <dbReference type="ARBA" id="ARBA00022989"/>
    </source>
</evidence>
<keyword evidence="4 8" id="KW-0812">Transmembrane</keyword>
<evidence type="ECO:0000256" key="7">
    <source>
        <dbReference type="SAM" id="MobiDB-lite"/>
    </source>
</evidence>
<evidence type="ECO:0000256" key="4">
    <source>
        <dbReference type="ARBA" id="ARBA00022692"/>
    </source>
</evidence>
<organism evidence="9 10">
    <name type="scientific">Planobispora rosea</name>
    <dbReference type="NCBI Taxonomy" id="35762"/>
    <lineage>
        <taxon>Bacteria</taxon>
        <taxon>Bacillati</taxon>
        <taxon>Actinomycetota</taxon>
        <taxon>Actinomycetes</taxon>
        <taxon>Streptosporangiales</taxon>
        <taxon>Streptosporangiaceae</taxon>
        <taxon>Planobispora</taxon>
    </lineage>
</organism>
<dbReference type="RefSeq" id="WP_068923062.1">
    <property type="nucleotide sequence ID" value="NZ_BMQP01000032.1"/>
</dbReference>
<dbReference type="SUPFAM" id="SSF103473">
    <property type="entry name" value="MFS general substrate transporter"/>
    <property type="match status" value="1"/>
</dbReference>
<evidence type="ECO:0000313" key="9">
    <source>
        <dbReference type="EMBL" id="GIH86754.1"/>
    </source>
</evidence>
<dbReference type="EMBL" id="BOOI01000049">
    <property type="protein sequence ID" value="GIH86754.1"/>
    <property type="molecule type" value="Genomic_DNA"/>
</dbReference>
<feature type="transmembrane region" description="Helical" evidence="8">
    <location>
        <begin position="42"/>
        <end position="63"/>
    </location>
</feature>
<keyword evidence="5 8" id="KW-1133">Transmembrane helix</keyword>
<dbReference type="CDD" id="cd06173">
    <property type="entry name" value="MFS_MefA_like"/>
    <property type="match status" value="1"/>
</dbReference>
<feature type="transmembrane region" description="Helical" evidence="8">
    <location>
        <begin position="396"/>
        <end position="417"/>
    </location>
</feature>
<feature type="transmembrane region" description="Helical" evidence="8">
    <location>
        <begin position="252"/>
        <end position="276"/>
    </location>
</feature>
<feature type="transmembrane region" description="Helical" evidence="8">
    <location>
        <begin position="146"/>
        <end position="167"/>
    </location>
</feature>
<accession>A0A8J3S856</accession>